<accession>A0AA40KYB0</accession>
<evidence type="ECO:0000256" key="1">
    <source>
        <dbReference type="SAM" id="MobiDB-lite"/>
    </source>
</evidence>
<dbReference type="EMBL" id="JAHYIQ010000001">
    <property type="protein sequence ID" value="KAK1137585.1"/>
    <property type="molecule type" value="Genomic_DNA"/>
</dbReference>
<protein>
    <submittedName>
        <fullName evidence="2">Uncharacterized protein</fullName>
    </submittedName>
</protein>
<reference evidence="2" key="1">
    <citation type="submission" date="2021-10" db="EMBL/GenBank/DDBJ databases">
        <title>Melipona bicolor Genome sequencing and assembly.</title>
        <authorList>
            <person name="Araujo N.S."/>
            <person name="Arias M.C."/>
        </authorList>
    </citation>
    <scope>NUCLEOTIDE SEQUENCE</scope>
    <source>
        <strain evidence="2">USP_2M_L1-L4_2017</strain>
        <tissue evidence="2">Whole body</tissue>
    </source>
</reference>
<evidence type="ECO:0000313" key="2">
    <source>
        <dbReference type="EMBL" id="KAK1137585.1"/>
    </source>
</evidence>
<feature type="region of interest" description="Disordered" evidence="1">
    <location>
        <begin position="1"/>
        <end position="23"/>
    </location>
</feature>
<dbReference type="AlphaFoldDB" id="A0AA40KYB0"/>
<comment type="caution">
    <text evidence="2">The sequence shown here is derived from an EMBL/GenBank/DDBJ whole genome shotgun (WGS) entry which is preliminary data.</text>
</comment>
<name>A0AA40KYB0_9HYME</name>
<gene>
    <name evidence="2" type="ORF">K0M31_002089</name>
</gene>
<organism evidence="2 3">
    <name type="scientific">Melipona bicolor</name>
    <dbReference type="NCBI Taxonomy" id="60889"/>
    <lineage>
        <taxon>Eukaryota</taxon>
        <taxon>Metazoa</taxon>
        <taxon>Ecdysozoa</taxon>
        <taxon>Arthropoda</taxon>
        <taxon>Hexapoda</taxon>
        <taxon>Insecta</taxon>
        <taxon>Pterygota</taxon>
        <taxon>Neoptera</taxon>
        <taxon>Endopterygota</taxon>
        <taxon>Hymenoptera</taxon>
        <taxon>Apocrita</taxon>
        <taxon>Aculeata</taxon>
        <taxon>Apoidea</taxon>
        <taxon>Anthophila</taxon>
        <taxon>Apidae</taxon>
        <taxon>Melipona</taxon>
    </lineage>
</organism>
<sequence length="68" mass="7515">MSSIADSFITEQPGPMPEFSGFVGNNRNAVETYKKFEMNMTHSENSVQLGPTKYIGRRSELPLSESGS</sequence>
<proteinExistence type="predicted"/>
<dbReference type="Proteomes" id="UP001177670">
    <property type="component" value="Unassembled WGS sequence"/>
</dbReference>
<keyword evidence="3" id="KW-1185">Reference proteome</keyword>
<evidence type="ECO:0000313" key="3">
    <source>
        <dbReference type="Proteomes" id="UP001177670"/>
    </source>
</evidence>